<protein>
    <submittedName>
        <fullName evidence="1">Uncharacterized protein</fullName>
    </submittedName>
</protein>
<sequence length="51" mass="5524">MPEELGGSCRIDQKEAIKELLRAHGMSYSDPTNTPIGDDCYKVVGDDAALL</sequence>
<evidence type="ECO:0000313" key="1">
    <source>
        <dbReference type="EnsemblProtists" id="HpaP808117"/>
    </source>
</evidence>
<reference evidence="1" key="2">
    <citation type="submission" date="2015-06" db="UniProtKB">
        <authorList>
            <consortium name="EnsemblProtists"/>
        </authorList>
    </citation>
    <scope>IDENTIFICATION</scope>
    <source>
        <strain evidence="1">Emoy2</strain>
    </source>
</reference>
<accession>M4BNX9</accession>
<organism evidence="1 2">
    <name type="scientific">Hyaloperonospora arabidopsidis (strain Emoy2)</name>
    <name type="common">Downy mildew agent</name>
    <name type="synonym">Peronospora arabidopsidis</name>
    <dbReference type="NCBI Taxonomy" id="559515"/>
    <lineage>
        <taxon>Eukaryota</taxon>
        <taxon>Sar</taxon>
        <taxon>Stramenopiles</taxon>
        <taxon>Oomycota</taxon>
        <taxon>Peronosporomycetes</taxon>
        <taxon>Peronosporales</taxon>
        <taxon>Peronosporaceae</taxon>
        <taxon>Hyaloperonospora</taxon>
    </lineage>
</organism>
<dbReference type="EMBL" id="JH598476">
    <property type="status" value="NOT_ANNOTATED_CDS"/>
    <property type="molecule type" value="Genomic_DNA"/>
</dbReference>
<name>M4BNX9_HYAAE</name>
<dbReference type="AlphaFoldDB" id="M4BNX9"/>
<dbReference type="HOGENOM" id="CLU_3110500_0_0_1"/>
<evidence type="ECO:0000313" key="2">
    <source>
        <dbReference type="Proteomes" id="UP000011713"/>
    </source>
</evidence>
<dbReference type="InParanoid" id="M4BNX9"/>
<keyword evidence="2" id="KW-1185">Reference proteome</keyword>
<proteinExistence type="predicted"/>
<dbReference type="EnsemblProtists" id="HpaT808117">
    <property type="protein sequence ID" value="HpaP808117"/>
    <property type="gene ID" value="HpaG808117"/>
</dbReference>
<reference evidence="2" key="1">
    <citation type="journal article" date="2010" name="Science">
        <title>Signatures of adaptation to obligate biotrophy in the Hyaloperonospora arabidopsidis genome.</title>
        <authorList>
            <person name="Baxter L."/>
            <person name="Tripathy S."/>
            <person name="Ishaque N."/>
            <person name="Boot N."/>
            <person name="Cabral A."/>
            <person name="Kemen E."/>
            <person name="Thines M."/>
            <person name="Ah-Fong A."/>
            <person name="Anderson R."/>
            <person name="Badejoko W."/>
            <person name="Bittner-Eddy P."/>
            <person name="Boore J.L."/>
            <person name="Chibucos M.C."/>
            <person name="Coates M."/>
            <person name="Dehal P."/>
            <person name="Delehaunty K."/>
            <person name="Dong S."/>
            <person name="Downton P."/>
            <person name="Dumas B."/>
            <person name="Fabro G."/>
            <person name="Fronick C."/>
            <person name="Fuerstenberg S.I."/>
            <person name="Fulton L."/>
            <person name="Gaulin E."/>
            <person name="Govers F."/>
            <person name="Hughes L."/>
            <person name="Humphray S."/>
            <person name="Jiang R.H."/>
            <person name="Judelson H."/>
            <person name="Kamoun S."/>
            <person name="Kyung K."/>
            <person name="Meijer H."/>
            <person name="Minx P."/>
            <person name="Morris P."/>
            <person name="Nelson J."/>
            <person name="Phuntumart V."/>
            <person name="Qutob D."/>
            <person name="Rehmany A."/>
            <person name="Rougon-Cardoso A."/>
            <person name="Ryden P."/>
            <person name="Torto-Alalibo T."/>
            <person name="Studholme D."/>
            <person name="Wang Y."/>
            <person name="Win J."/>
            <person name="Wood J."/>
            <person name="Clifton S.W."/>
            <person name="Rogers J."/>
            <person name="Van den Ackerveken G."/>
            <person name="Jones J.D."/>
            <person name="McDowell J.M."/>
            <person name="Beynon J."/>
            <person name="Tyler B.M."/>
        </authorList>
    </citation>
    <scope>NUCLEOTIDE SEQUENCE [LARGE SCALE GENOMIC DNA]</scope>
    <source>
        <strain evidence="2">Emoy2</strain>
    </source>
</reference>
<dbReference type="Proteomes" id="UP000011713">
    <property type="component" value="Unassembled WGS sequence"/>
</dbReference>
<dbReference type="VEuPathDB" id="FungiDB:HpaG808117"/>